<name>A0A563VPU2_9CYAN</name>
<protein>
    <submittedName>
        <fullName evidence="8">GMC oxidoreductase</fullName>
    </submittedName>
</protein>
<dbReference type="Proteomes" id="UP000320055">
    <property type="component" value="Unassembled WGS sequence"/>
</dbReference>
<keyword evidence="4" id="KW-0274">FAD</keyword>
<gene>
    <name evidence="8" type="ORF">H1P_1980001</name>
</gene>
<dbReference type="EMBL" id="CAACVJ010000110">
    <property type="protein sequence ID" value="VEP13375.1"/>
    <property type="molecule type" value="Genomic_DNA"/>
</dbReference>
<evidence type="ECO:0000256" key="1">
    <source>
        <dbReference type="ARBA" id="ARBA00001974"/>
    </source>
</evidence>
<dbReference type="AlphaFoldDB" id="A0A563VPU2"/>
<comment type="similarity">
    <text evidence="2">Belongs to the GMC oxidoreductase family.</text>
</comment>
<evidence type="ECO:0000313" key="8">
    <source>
        <dbReference type="EMBL" id="VEP13375.1"/>
    </source>
</evidence>
<accession>A0A563VPU2</accession>
<evidence type="ECO:0000256" key="5">
    <source>
        <dbReference type="ARBA" id="ARBA00023002"/>
    </source>
</evidence>
<evidence type="ECO:0000256" key="4">
    <source>
        <dbReference type="ARBA" id="ARBA00022827"/>
    </source>
</evidence>
<evidence type="ECO:0000256" key="2">
    <source>
        <dbReference type="ARBA" id="ARBA00010790"/>
    </source>
</evidence>
<dbReference type="InterPro" id="IPR000172">
    <property type="entry name" value="GMC_OxRdtase_N"/>
</dbReference>
<reference evidence="8 9" key="1">
    <citation type="submission" date="2019-01" db="EMBL/GenBank/DDBJ databases">
        <authorList>
            <person name="Brito A."/>
        </authorList>
    </citation>
    <scope>NUCLEOTIDE SEQUENCE [LARGE SCALE GENOMIC DNA]</scope>
    <source>
        <strain evidence="8">1</strain>
    </source>
</reference>
<dbReference type="GO" id="GO:0016614">
    <property type="term" value="F:oxidoreductase activity, acting on CH-OH group of donors"/>
    <property type="evidence" value="ECO:0007669"/>
    <property type="project" value="InterPro"/>
</dbReference>
<evidence type="ECO:0000313" key="9">
    <source>
        <dbReference type="Proteomes" id="UP000320055"/>
    </source>
</evidence>
<dbReference type="GO" id="GO:0050660">
    <property type="term" value="F:flavin adenine dinucleotide binding"/>
    <property type="evidence" value="ECO:0007669"/>
    <property type="project" value="InterPro"/>
</dbReference>
<keyword evidence="9" id="KW-1185">Reference proteome</keyword>
<dbReference type="PANTHER" id="PTHR42784:SF1">
    <property type="entry name" value="PYRANOSE 2-OXIDASE"/>
    <property type="match status" value="1"/>
</dbReference>
<dbReference type="Pfam" id="PF05199">
    <property type="entry name" value="GMC_oxred_C"/>
    <property type="match status" value="1"/>
</dbReference>
<dbReference type="PANTHER" id="PTHR42784">
    <property type="entry name" value="PYRANOSE 2-OXIDASE"/>
    <property type="match status" value="1"/>
</dbReference>
<feature type="domain" description="Glucose-methanol-choline oxidoreductase C-terminal" evidence="7">
    <location>
        <begin position="375"/>
        <end position="497"/>
    </location>
</feature>
<organism evidence="8 9">
    <name type="scientific">Hyella patelloides LEGE 07179</name>
    <dbReference type="NCBI Taxonomy" id="945734"/>
    <lineage>
        <taxon>Bacteria</taxon>
        <taxon>Bacillati</taxon>
        <taxon>Cyanobacteriota</taxon>
        <taxon>Cyanophyceae</taxon>
        <taxon>Pleurocapsales</taxon>
        <taxon>Hyellaceae</taxon>
        <taxon>Hyella</taxon>
    </lineage>
</organism>
<dbReference type="Gene3D" id="3.50.50.60">
    <property type="entry name" value="FAD/NAD(P)-binding domain"/>
    <property type="match status" value="2"/>
</dbReference>
<dbReference type="Pfam" id="PF00732">
    <property type="entry name" value="GMC_oxred_N"/>
    <property type="match status" value="1"/>
</dbReference>
<evidence type="ECO:0000259" key="7">
    <source>
        <dbReference type="Pfam" id="PF05199"/>
    </source>
</evidence>
<dbReference type="InterPro" id="IPR051473">
    <property type="entry name" value="P2Ox-like"/>
</dbReference>
<sequence>MFFAGENRVITDIIDLGDRTKLRGQMVVIGSGIAGAEIATHLARHGREVVLVESGREKLEPSIQALNDVNFLSKRHRELNPNSHYQRYLPPELRGVSRVRQFGGTSNVWTGKWKYMQPSDFETKPWIANSGWPISFSDLLEYYRSVAKAYGFGDLEAEAMRPEIATLREKVAAGGLKADSFYWERTPTRTAERFGSEMRHSKNLQVVLGATATELILDASHRRVTGVACRSLEGRELIVEGEAIVLAVGAFESARLLLASNRQLPGGIGNEHDLVGRFYIDHFKHDTGTLWWGPLVQKYAFEMQYWPKPRFCVCFMLDDATKREHELLEHSLFLMPIYEKPGERLRRILQGRPACRDSNGPIAAYRVKFISEQFPHKDSRVKLGKECDPLGQQKLEVDWQFTNHDRRSLEKALQLFTQRAEKVGIGTLDFGDNPPRLETMSDAAHQMGTTRMASCPKEGVVDTNCQVFGTENLYVVSSGVFPTGPTYSPTLTILALARRLGQHLLQKIPTSIGAE</sequence>
<dbReference type="SUPFAM" id="SSF51905">
    <property type="entry name" value="FAD/NAD(P)-binding domain"/>
    <property type="match status" value="1"/>
</dbReference>
<keyword evidence="3" id="KW-0285">Flavoprotein</keyword>
<proteinExistence type="inferred from homology"/>
<evidence type="ECO:0000256" key="3">
    <source>
        <dbReference type="ARBA" id="ARBA00022630"/>
    </source>
</evidence>
<keyword evidence="5" id="KW-0560">Oxidoreductase</keyword>
<evidence type="ECO:0000259" key="6">
    <source>
        <dbReference type="Pfam" id="PF00732"/>
    </source>
</evidence>
<feature type="domain" description="Glucose-methanol-choline oxidoreductase N-terminal" evidence="6">
    <location>
        <begin position="201"/>
        <end position="282"/>
    </location>
</feature>
<comment type="cofactor">
    <cofactor evidence="1">
        <name>FAD</name>
        <dbReference type="ChEBI" id="CHEBI:57692"/>
    </cofactor>
</comment>
<dbReference type="InterPro" id="IPR007867">
    <property type="entry name" value="GMC_OxRtase_C"/>
</dbReference>
<dbReference type="InterPro" id="IPR036188">
    <property type="entry name" value="FAD/NAD-bd_sf"/>
</dbReference>